<sequence length="408" mass="44950">MSERYLLTNVRLEQGFIRRQGVVQGTECAEFTLDIVDGRISAIYAGTLRLPGVARLDAGGYLMLPVTRDEHIHLDKTFYGGPWRAARENGAQDIFGMIVLEQEILPTLLPTSVQRTHALLQLLQQQGTTYVRSHCNIEPVSGLQSLLHLLEALAPWREKLQCEIVAFPQHGLLHSGSLSLMREALALGCEWVGGLDPSKVDGDMVRSLEATLELAFEAGKGIDYHLHEDKSTGIACIRYLLDALEREPALRGKLTLSHAYCLAQIEPPELSELAGQMAELGVSLASCLPLGKGVMPLPYLRERGVRLLSGTDSVIDHWSPFGSASMLDKAHDWARLYTRGTEFELSRALAIATGNCLPLTDSGDRAWPKVNDEASFILLNAACSAQVVARLPAVEAVYFRGKRVWTRE</sequence>
<dbReference type="InterPro" id="IPR011059">
    <property type="entry name" value="Metal-dep_hydrolase_composite"/>
</dbReference>
<dbReference type="PANTHER" id="PTHR32027:SF9">
    <property type="entry name" value="BLL3847 PROTEIN"/>
    <property type="match status" value="1"/>
</dbReference>
<organism evidence="2 3">
    <name type="scientific">Klebsiella oxytoca</name>
    <dbReference type="NCBI Taxonomy" id="571"/>
    <lineage>
        <taxon>Bacteria</taxon>
        <taxon>Pseudomonadati</taxon>
        <taxon>Pseudomonadota</taxon>
        <taxon>Gammaproteobacteria</taxon>
        <taxon>Enterobacterales</taxon>
        <taxon>Enterobacteriaceae</taxon>
        <taxon>Klebsiella/Raoultella group</taxon>
        <taxon>Klebsiella</taxon>
    </lineage>
</organism>
<reference evidence="2 3" key="1">
    <citation type="submission" date="2018-05" db="EMBL/GenBank/DDBJ databases">
        <title>Freshwater and sediment microbial communities from various areas in North America, analyzing microbe dynamics in response to fracking.</title>
        <authorList>
            <person name="Lamendella R."/>
        </authorList>
    </citation>
    <scope>NUCLEOTIDE SEQUENCE [LARGE SCALE GENOMIC DNA]</scope>
    <source>
        <strain evidence="2 3">67</strain>
    </source>
</reference>
<accession>A0A318FKN3</accession>
<dbReference type="Pfam" id="PF07969">
    <property type="entry name" value="Amidohydro_3"/>
    <property type="match status" value="1"/>
</dbReference>
<gene>
    <name evidence="2" type="ORF">DET57_11977</name>
</gene>
<dbReference type="Proteomes" id="UP000247485">
    <property type="component" value="Unassembled WGS sequence"/>
</dbReference>
<dbReference type="CDD" id="cd01293">
    <property type="entry name" value="Bact_CD"/>
    <property type="match status" value="1"/>
</dbReference>
<feature type="domain" description="Amidohydrolase 3" evidence="1">
    <location>
        <begin position="119"/>
        <end position="404"/>
    </location>
</feature>
<evidence type="ECO:0000313" key="3">
    <source>
        <dbReference type="Proteomes" id="UP000247485"/>
    </source>
</evidence>
<dbReference type="AlphaFoldDB" id="A0A318FKN3"/>
<evidence type="ECO:0000259" key="1">
    <source>
        <dbReference type="Pfam" id="PF07969"/>
    </source>
</evidence>
<comment type="caution">
    <text evidence="2">The sequence shown here is derived from an EMBL/GenBank/DDBJ whole genome shotgun (WGS) entry which is preliminary data.</text>
</comment>
<dbReference type="InterPro" id="IPR032466">
    <property type="entry name" value="Metal_Hydrolase"/>
</dbReference>
<proteinExistence type="predicted"/>
<dbReference type="RefSeq" id="WP_110276342.1">
    <property type="nucleotide sequence ID" value="NZ_QJJG01000019.1"/>
</dbReference>
<evidence type="ECO:0000313" key="2">
    <source>
        <dbReference type="EMBL" id="PXW39592.1"/>
    </source>
</evidence>
<dbReference type="Gene3D" id="3.20.20.140">
    <property type="entry name" value="Metal-dependent hydrolases"/>
    <property type="match status" value="1"/>
</dbReference>
<name>A0A318FKN3_KLEOX</name>
<dbReference type="GO" id="GO:0016814">
    <property type="term" value="F:hydrolase activity, acting on carbon-nitrogen (but not peptide) bonds, in cyclic amidines"/>
    <property type="evidence" value="ECO:0007669"/>
    <property type="project" value="TreeGrafter"/>
</dbReference>
<dbReference type="Gene3D" id="2.30.40.10">
    <property type="entry name" value="Urease, subunit C, domain 1"/>
    <property type="match status" value="1"/>
</dbReference>
<dbReference type="InterPro" id="IPR052349">
    <property type="entry name" value="Metallo-hydrolase_Enzymes"/>
</dbReference>
<dbReference type="PANTHER" id="PTHR32027">
    <property type="entry name" value="CYTOSINE DEAMINASE"/>
    <property type="match status" value="1"/>
</dbReference>
<protein>
    <submittedName>
        <fullName evidence="2">Cytosine/adenosine deaminase-related metal-dependent hydrolase</fullName>
    </submittedName>
</protein>
<dbReference type="NCBIfam" id="NF005312">
    <property type="entry name" value="PRK06846.1"/>
    <property type="match status" value="1"/>
</dbReference>
<keyword evidence="2" id="KW-0378">Hydrolase</keyword>
<dbReference type="InterPro" id="IPR013108">
    <property type="entry name" value="Amidohydro_3"/>
</dbReference>
<dbReference type="EMBL" id="QJJG01000019">
    <property type="protein sequence ID" value="PXW39592.1"/>
    <property type="molecule type" value="Genomic_DNA"/>
</dbReference>
<dbReference type="SUPFAM" id="SSF51556">
    <property type="entry name" value="Metallo-dependent hydrolases"/>
    <property type="match status" value="1"/>
</dbReference>